<sequence>PASDLELCDDESNDGFEEFDLGSQTAIILGSQPSSDYNVSYHLSFDDADAGTGALPLTYTNTENTQPIFVRVENSGDSDCYNATATALFDLVVNMRALATAPDDMVVCDDPSNDGVATFDLISQEAAILGAQDPVTYTVSFHASQDDADANVDALPSSYQNSTPNQETIYVRVEDPLYPECYNTTSFDLIVNALPNIVSVTPLQVCDDDTDGFVGFPLSTKVADLLNGQTGINVTFHENLAGAESDPATAEIFDGYINTTMTNQTVFVRLENTTTNCYNVNTLVLEVLENPIANTTTALEVCDDNADGLAVFDLSLKDAEVIGSQSGMTVSYYANPADAETGDNPLGTNYTNTVGGAQEIYVRIENTVTGCYDTGILQLIVNPKPLTVAVSAYELCDYDLTGDEEERFDLSTKTDEILNGQVNVSVTYYADAADAAAEVDPITGFYTNISNPQTVVAVLTNTLTNCTSEVTFDLVVNPLPTVIAPTALEVCDDGTPDGLTEMDLSIKNTEITGNNPIYAVSYYEFLVDAEDEMNPLPTLYTNTSNGQIIFVRVEDTNTGCYDTTTLELIVEQAPVAFTPEALRYCDPDNDGFGLFTLTDTENEITGGASGLSVTYHETETNANNGVDAIDTTVSYNNIVQDAQTLYVRVESATIATDCATIVVLDLIVEPTPQLVAPTPLEACDDISADGYATFDLTTKADEILNGQDPMQYILSYYVTQDNAAAATNPIANPLAYTNTDDFNQIIWIRVEDNTTVEGCYKLTSLELIVNPLPVLVTPAPLELCDVNNPGDEQEGFILEEANAEILNGQTGISLTYYETQLDADTASNPISSPYVNVLSNPQTIFVRAQNDITGCYNTVTVTLRVNPIPSPEPNPESIEVCDDDNDGFAEFDLEIHTVDITNGESDVVITYHETQSDAQTGDNAITGLYTNVVANNQMIYVRSENTLTGCYSLTQNTMELIVHPAPEVPTTIAPYTICDSDYDGVAQFDLTTMDVEILNGQDPTAVELTYHVSAANAEDGSNPIINVGNYTNNGNPQIIYVRLYDPITTCYDTGLFELIVALPPEAIQPTQLNECDDLGEVPGDEYTMFDLTVKDTEITGGNASWSVAYYETNADAQAQVNAIPDPTQYTNTEVNGQGANPQTLYVVVTDTDTGCVDFVTLTIRVLPNPTPTPSDLLPNLELCDDINTGDGFEVFDLTENETLIRNDEDGVTITYHETAEDADSGTNPIPDPTQYTNTGTPEQEIYVRMTKDATGCYALVDFTIVVHPLPSVVGVTDFIQCELFTDGFDNFDLTTKDAEVLNGQDSNAFTVSYHENVADAEAGMNGLVSLYTNISNPQQIFVTITNNETGCSISTQSFNIEVQEAAQANPDLDAIVFEECDNNMETDGDTTNDVTQFDLLTMNAEVLDGQDETTYIVTYYDNEVDANNKVNPLPTVYENVVNPQVIYARVDNDTPDGVTGIDTSICYAITELTLQVNPLPEFFIDENYILCVGTNGSEVLDPLEIQTGLSTADYSFEWSYEGTVMTAEIGSSLMPSVGGNYSVTVTNIITGCLQTDETLVTESGPPALTIDVLTQAFEENNVLQATALGDGVYEYSMDGGAWQDDGIFTNVFAGIHYITARDKNGCGMETKSEFIIDYPLYFTPNGDGQNETWNIEGIGSNAKIYIFDRYGKLLKQLSPDGNGWDGTYNGNAMPTDGYWFTVEYDEPLTGARKEFKAHFTLKR</sequence>
<dbReference type="NCBIfam" id="TIGR04131">
    <property type="entry name" value="Bac_Flav_CTERM"/>
    <property type="match status" value="1"/>
</dbReference>
<dbReference type="Proteomes" id="UP000256980">
    <property type="component" value="Unassembled WGS sequence"/>
</dbReference>
<protein>
    <submittedName>
        <fullName evidence="2">Gliding motility-associated-like protein</fullName>
    </submittedName>
</protein>
<dbReference type="RefSeq" id="WP_147299254.1">
    <property type="nucleotide sequence ID" value="NZ_QRDV01000016.1"/>
</dbReference>
<dbReference type="EMBL" id="QRDV01000016">
    <property type="protein sequence ID" value="RED37914.1"/>
    <property type="molecule type" value="Genomic_DNA"/>
</dbReference>
<reference evidence="2 3" key="1">
    <citation type="submission" date="2018-07" db="EMBL/GenBank/DDBJ databases">
        <title>Genomic Encyclopedia of Type Strains, Phase III (KMG-III): the genomes of soil and plant-associated and newly described type strains.</title>
        <authorList>
            <person name="Whitman W."/>
        </authorList>
    </citation>
    <scope>NUCLEOTIDE SEQUENCE [LARGE SCALE GENOMIC DNA]</scope>
    <source>
        <strain evidence="2 3">CECT 7946</strain>
    </source>
</reference>
<evidence type="ECO:0000313" key="2">
    <source>
        <dbReference type="EMBL" id="RED37914.1"/>
    </source>
</evidence>
<dbReference type="Pfam" id="PF13585">
    <property type="entry name" value="CHU_C"/>
    <property type="match status" value="1"/>
</dbReference>
<accession>A0A3D9GPF2</accession>
<feature type="non-terminal residue" evidence="2">
    <location>
        <position position="1"/>
    </location>
</feature>
<gene>
    <name evidence="2" type="ORF">DFQ10_1161</name>
</gene>
<comment type="caution">
    <text evidence="2">The sequence shown here is derived from an EMBL/GenBank/DDBJ whole genome shotgun (WGS) entry which is preliminary data.</text>
</comment>
<evidence type="ECO:0000256" key="1">
    <source>
        <dbReference type="SAM" id="MobiDB-lite"/>
    </source>
</evidence>
<keyword evidence="3" id="KW-1185">Reference proteome</keyword>
<proteinExistence type="predicted"/>
<organism evidence="2 3">
    <name type="scientific">Winogradskyella eximia</name>
    <dbReference type="NCBI Taxonomy" id="262006"/>
    <lineage>
        <taxon>Bacteria</taxon>
        <taxon>Pseudomonadati</taxon>
        <taxon>Bacteroidota</taxon>
        <taxon>Flavobacteriia</taxon>
        <taxon>Flavobacteriales</taxon>
        <taxon>Flavobacteriaceae</taxon>
        <taxon>Winogradskyella</taxon>
    </lineage>
</organism>
<dbReference type="InterPro" id="IPR026341">
    <property type="entry name" value="T9SS_type_B"/>
</dbReference>
<feature type="region of interest" description="Disordered" evidence="1">
    <location>
        <begin position="1220"/>
        <end position="1239"/>
    </location>
</feature>
<dbReference type="OrthoDB" id="9765926at2"/>
<name>A0A3D9GPF2_9FLAO</name>
<evidence type="ECO:0000313" key="3">
    <source>
        <dbReference type="Proteomes" id="UP000256980"/>
    </source>
</evidence>